<feature type="compositionally biased region" description="Polar residues" evidence="1">
    <location>
        <begin position="206"/>
        <end position="216"/>
    </location>
</feature>
<dbReference type="HOGENOM" id="CLU_1094275_0_0_1"/>
<keyword evidence="3" id="KW-1185">Reference proteome</keyword>
<sequence length="254" mass="28882">MEKQTDFHSYEKFTVPLKNAAIESLQDFIDNHLLRQSLRWKNLLKKEDDRIYLAVTATVREGPTNLPMSANEIRTIKELIDQYFPNKDRMMHVILDRKDSRVTTYEDDNALPNFPSLQTVKKESYDKSKSSIKQEHIKQERKPIKLKFKRPPSDSYETPTSTRVKDLSPVRAEKDSPLRFSCSPLSSPDSTISVFIRTDKLISGEESSYRGQNRTGNEIEDGDIDDGIKDTPLACRTRGKTAGAGGKGKGKARA</sequence>
<reference evidence="3" key="1">
    <citation type="journal article" date="2014" name="BMC Genomics">
        <title>Genome characteristics reveal the impact of lichenization on lichen-forming fungus Endocarpon pusillum Hedwig (Verrucariales, Ascomycota).</title>
        <authorList>
            <person name="Wang Y.-Y."/>
            <person name="Liu B."/>
            <person name="Zhang X.-Y."/>
            <person name="Zhou Q.-M."/>
            <person name="Zhang T."/>
            <person name="Li H."/>
            <person name="Yu Y.-F."/>
            <person name="Zhang X.-L."/>
            <person name="Hao X.-Y."/>
            <person name="Wang M."/>
            <person name="Wang L."/>
            <person name="Wei J.-C."/>
        </authorList>
    </citation>
    <scope>NUCLEOTIDE SEQUENCE [LARGE SCALE GENOMIC DNA]</scope>
    <source>
        <strain evidence="3">Z07020 / HMAS-L-300199</strain>
    </source>
</reference>
<evidence type="ECO:0000313" key="2">
    <source>
        <dbReference type="EMBL" id="ERF73917.1"/>
    </source>
</evidence>
<evidence type="ECO:0000313" key="3">
    <source>
        <dbReference type="Proteomes" id="UP000019373"/>
    </source>
</evidence>
<evidence type="ECO:0000256" key="1">
    <source>
        <dbReference type="SAM" id="MobiDB-lite"/>
    </source>
</evidence>
<protein>
    <submittedName>
        <fullName evidence="2">Uncharacterized protein</fullName>
    </submittedName>
</protein>
<gene>
    <name evidence="2" type="ORF">EPUS_05340</name>
</gene>
<dbReference type="EMBL" id="KE720913">
    <property type="protein sequence ID" value="ERF73917.1"/>
    <property type="molecule type" value="Genomic_DNA"/>
</dbReference>
<dbReference type="GeneID" id="19240293"/>
<dbReference type="Proteomes" id="UP000019373">
    <property type="component" value="Unassembled WGS sequence"/>
</dbReference>
<accession>U1G8X1</accession>
<proteinExistence type="predicted"/>
<dbReference type="AlphaFoldDB" id="U1G8X1"/>
<name>U1G8X1_ENDPU</name>
<dbReference type="RefSeq" id="XP_007800387.1">
    <property type="nucleotide sequence ID" value="XM_007802196.1"/>
</dbReference>
<organism evidence="2 3">
    <name type="scientific">Endocarpon pusillum (strain Z07020 / HMAS-L-300199)</name>
    <name type="common">Lichen-forming fungus</name>
    <dbReference type="NCBI Taxonomy" id="1263415"/>
    <lineage>
        <taxon>Eukaryota</taxon>
        <taxon>Fungi</taxon>
        <taxon>Dikarya</taxon>
        <taxon>Ascomycota</taxon>
        <taxon>Pezizomycotina</taxon>
        <taxon>Eurotiomycetes</taxon>
        <taxon>Chaetothyriomycetidae</taxon>
        <taxon>Verrucariales</taxon>
        <taxon>Verrucariaceae</taxon>
        <taxon>Endocarpon</taxon>
    </lineage>
</organism>
<feature type="region of interest" description="Disordered" evidence="1">
    <location>
        <begin position="206"/>
        <end position="254"/>
    </location>
</feature>